<feature type="domain" description="Secretion system C-terminal sorting" evidence="3">
    <location>
        <begin position="202"/>
        <end position="272"/>
    </location>
</feature>
<protein>
    <submittedName>
        <fullName evidence="4">Por secretion system C-terminal sorting domain-containing protein</fullName>
    </submittedName>
</protein>
<evidence type="ECO:0000313" key="5">
    <source>
        <dbReference type="Proteomes" id="UP000184147"/>
    </source>
</evidence>
<proteinExistence type="predicted"/>
<dbReference type="InterPro" id="IPR026444">
    <property type="entry name" value="Secre_tail"/>
</dbReference>
<evidence type="ECO:0000256" key="2">
    <source>
        <dbReference type="SAM" id="SignalP"/>
    </source>
</evidence>
<keyword evidence="5" id="KW-1185">Reference proteome</keyword>
<evidence type="ECO:0000313" key="4">
    <source>
        <dbReference type="EMBL" id="SHF44309.1"/>
    </source>
</evidence>
<evidence type="ECO:0000256" key="1">
    <source>
        <dbReference type="ARBA" id="ARBA00022729"/>
    </source>
</evidence>
<gene>
    <name evidence="4" type="ORF">SAMN05444377_10927</name>
</gene>
<dbReference type="EMBL" id="FQVQ01000009">
    <property type="protein sequence ID" value="SHF44309.1"/>
    <property type="molecule type" value="Genomic_DNA"/>
</dbReference>
<dbReference type="Proteomes" id="UP000184147">
    <property type="component" value="Unassembled WGS sequence"/>
</dbReference>
<dbReference type="AlphaFoldDB" id="A0A1M5BP98"/>
<accession>A0A1M5BP98</accession>
<dbReference type="STRING" id="1124188.SAMN05444377_10927"/>
<keyword evidence="1 2" id="KW-0732">Signal</keyword>
<organism evidence="4 5">
    <name type="scientific">Flavobacterium fontis</name>
    <dbReference type="NCBI Taxonomy" id="1124188"/>
    <lineage>
        <taxon>Bacteria</taxon>
        <taxon>Pseudomonadati</taxon>
        <taxon>Bacteroidota</taxon>
        <taxon>Flavobacteriia</taxon>
        <taxon>Flavobacteriales</taxon>
        <taxon>Flavobacteriaceae</taxon>
        <taxon>Flavobacterium</taxon>
    </lineage>
</organism>
<name>A0A1M5BP98_9FLAO</name>
<feature type="chain" id="PRO_5009909132" evidence="2">
    <location>
        <begin position="21"/>
        <end position="274"/>
    </location>
</feature>
<dbReference type="Gene3D" id="2.60.120.260">
    <property type="entry name" value="Galactose-binding domain-like"/>
    <property type="match status" value="1"/>
</dbReference>
<evidence type="ECO:0000259" key="3">
    <source>
        <dbReference type="Pfam" id="PF18962"/>
    </source>
</evidence>
<dbReference type="Pfam" id="PF18962">
    <property type="entry name" value="Por_Secre_tail"/>
    <property type="match status" value="1"/>
</dbReference>
<sequence length="274" mass="29745">MYMKKLLLSLTLLASSFGFSQILTQDFQGTDWPPTGWTTETLVATRPWGFTTTIFNANGQATFNITGGKSAAKGWIAQDDDSHLTSPSFSLVGYSSATWTFNIKCGYEYQVDPFPNGDILARVSTDGGATWTTEWVEEDYGPYTDYETLNISIDMAPYLGQADVRVRFQYIANDADSMSVDDIVVSGNLGVSEVLSSAFSTFPNPVNNVLNIKSAENTLVNAIRIVDLNGRTVKSLDTNGVADIAVNVGDLSAGVYMVNLETEAGTAVKKFIKN</sequence>
<reference evidence="4 5" key="1">
    <citation type="submission" date="2016-11" db="EMBL/GenBank/DDBJ databases">
        <authorList>
            <person name="Jaros S."/>
            <person name="Januszkiewicz K."/>
            <person name="Wedrychowicz H."/>
        </authorList>
    </citation>
    <scope>NUCLEOTIDE SEQUENCE [LARGE SCALE GENOMIC DNA]</scope>
    <source>
        <strain evidence="4 5">DSM 25660</strain>
    </source>
</reference>
<feature type="signal peptide" evidence="2">
    <location>
        <begin position="1"/>
        <end position="20"/>
    </location>
</feature>
<dbReference type="NCBIfam" id="TIGR04183">
    <property type="entry name" value="Por_Secre_tail"/>
    <property type="match status" value="1"/>
</dbReference>